<reference evidence="1" key="1">
    <citation type="submission" date="2021-01" db="EMBL/GenBank/DDBJ databases">
        <authorList>
            <person name="Corre E."/>
            <person name="Pelletier E."/>
            <person name="Niang G."/>
            <person name="Scheremetjew M."/>
            <person name="Finn R."/>
            <person name="Kale V."/>
            <person name="Holt S."/>
            <person name="Cochrane G."/>
            <person name="Meng A."/>
            <person name="Brown T."/>
            <person name="Cohen L."/>
        </authorList>
    </citation>
    <scope>NUCLEOTIDE SEQUENCE</scope>
    <source>
        <strain evidence="1">CCMP2084</strain>
    </source>
</reference>
<organism evidence="1">
    <name type="scientific">Attheya septentrionalis</name>
    <dbReference type="NCBI Taxonomy" id="420275"/>
    <lineage>
        <taxon>Eukaryota</taxon>
        <taxon>Sar</taxon>
        <taxon>Stramenopiles</taxon>
        <taxon>Ochrophyta</taxon>
        <taxon>Bacillariophyta</taxon>
        <taxon>Coscinodiscophyceae</taxon>
        <taxon>Chaetocerotophycidae</taxon>
        <taxon>Chaetocerotales</taxon>
        <taxon>Attheyaceae</taxon>
        <taxon>Attheya</taxon>
    </lineage>
</organism>
<dbReference type="AlphaFoldDB" id="A0A7S2XS30"/>
<evidence type="ECO:0008006" key="2">
    <source>
        <dbReference type="Google" id="ProtNLM"/>
    </source>
</evidence>
<proteinExistence type="predicted"/>
<name>A0A7S2XS30_9STRA</name>
<evidence type="ECO:0000313" key="1">
    <source>
        <dbReference type="EMBL" id="CAD9818971.1"/>
    </source>
</evidence>
<accession>A0A7S2XS30</accession>
<protein>
    <recommendedName>
        <fullName evidence="2">(d)CMP kinase</fullName>
    </recommendedName>
</protein>
<sequence length="378" mass="42094">MHWSRSLYRLRRYSPNTDRLIRSFHYPVDFFCQRKRSYLPRSFPNRFVFNTSSSFSSSIIYRKMAPLLTFDVLQHQNAETSNVIMKALEGNEGFEKLSQAEGSGILARDEEDGKKLTKGVEYAKQKGVIDPNFVPEPYITIDVLGKSPDEVADTMIDKSGTDAKVIVLCGLSGTGKGTTVAVLKKKLEADEKTKVVCWSNGNVFRSVTLLAATWCEQQVEDGAFDPDKALTKENLGDFMSMLEFGLFNGKYDTRIHGLGLDVLVSEVQNTLLKKPMVSKNIPTVAQVTQGEVILFAAKAIETMGESGGLVVLLEGREQTVNYVRTPHRFTLVLSDDTLIGKRRAAQRLMAATINEVNETSSTDEIQAVLEEQLTQMAI</sequence>
<gene>
    <name evidence="1" type="ORF">ASEP1449_LOCUS10803</name>
</gene>
<dbReference type="EMBL" id="HBHQ01016177">
    <property type="protein sequence ID" value="CAD9818971.1"/>
    <property type="molecule type" value="Transcribed_RNA"/>
</dbReference>
<dbReference type="InterPro" id="IPR027417">
    <property type="entry name" value="P-loop_NTPase"/>
</dbReference>
<dbReference type="Gene3D" id="3.40.50.300">
    <property type="entry name" value="P-loop containing nucleotide triphosphate hydrolases"/>
    <property type="match status" value="1"/>
</dbReference>
<dbReference type="SUPFAM" id="SSF52540">
    <property type="entry name" value="P-loop containing nucleoside triphosphate hydrolases"/>
    <property type="match status" value="1"/>
</dbReference>